<keyword evidence="1" id="KW-0472">Membrane</keyword>
<sequence>MKRVIISVVLLFVIAGLFLVSINGIRPHPYTEAELETVFLEKAEENGLSLEEGYEVVEKKHANSMTYLMEDVNGNHAWGTYVMTPLNEKYKSYDFYTDQMNLVEGSPYTYMVNDGIMKYDITVSFDGDLSIEGSEKAQSVLSLKMLTMSFGIMVILANLVLNGVRKSKFD</sequence>
<keyword evidence="1" id="KW-1133">Transmembrane helix</keyword>
<evidence type="ECO:0000256" key="1">
    <source>
        <dbReference type="SAM" id="Phobius"/>
    </source>
</evidence>
<feature type="transmembrane region" description="Helical" evidence="1">
    <location>
        <begin position="145"/>
        <end position="164"/>
    </location>
</feature>
<evidence type="ECO:0000313" key="3">
    <source>
        <dbReference type="Proteomes" id="UP000183975"/>
    </source>
</evidence>
<dbReference type="EMBL" id="FRAH01000016">
    <property type="protein sequence ID" value="SHK12291.1"/>
    <property type="molecule type" value="Genomic_DNA"/>
</dbReference>
<protein>
    <submittedName>
        <fullName evidence="2">Uncharacterized protein</fullName>
    </submittedName>
</protein>
<gene>
    <name evidence="2" type="ORF">SAMN02745138_01189</name>
</gene>
<accession>A0A1M6PWI1</accession>
<dbReference type="OrthoDB" id="9869318at2"/>
<reference evidence="2 3" key="1">
    <citation type="submission" date="2016-11" db="EMBL/GenBank/DDBJ databases">
        <authorList>
            <person name="Jaros S."/>
            <person name="Januszkiewicz K."/>
            <person name="Wedrychowicz H."/>
        </authorList>
    </citation>
    <scope>NUCLEOTIDE SEQUENCE [LARGE SCALE GENOMIC DNA]</scope>
    <source>
        <strain evidence="2 3">DSM 14214</strain>
    </source>
</reference>
<evidence type="ECO:0000313" key="2">
    <source>
        <dbReference type="EMBL" id="SHK12291.1"/>
    </source>
</evidence>
<proteinExistence type="predicted"/>
<organism evidence="2 3">
    <name type="scientific">Anaerotignum lactatifermentans DSM 14214</name>
    <dbReference type="NCBI Taxonomy" id="1121323"/>
    <lineage>
        <taxon>Bacteria</taxon>
        <taxon>Bacillati</taxon>
        <taxon>Bacillota</taxon>
        <taxon>Clostridia</taxon>
        <taxon>Lachnospirales</taxon>
        <taxon>Anaerotignaceae</taxon>
        <taxon>Anaerotignum</taxon>
    </lineage>
</organism>
<keyword evidence="3" id="KW-1185">Reference proteome</keyword>
<dbReference type="AlphaFoldDB" id="A0A1M6PWI1"/>
<keyword evidence="1" id="KW-0812">Transmembrane</keyword>
<name>A0A1M6PWI1_9FIRM</name>
<dbReference type="Proteomes" id="UP000183975">
    <property type="component" value="Unassembled WGS sequence"/>
</dbReference>
<dbReference type="RefSeq" id="WP_072850067.1">
    <property type="nucleotide sequence ID" value="NZ_FRAH01000016.1"/>
</dbReference>